<proteinExistence type="predicted"/>
<feature type="compositionally biased region" description="Low complexity" evidence="1">
    <location>
        <begin position="507"/>
        <end position="523"/>
    </location>
</feature>
<feature type="compositionally biased region" description="Basic and acidic residues" evidence="1">
    <location>
        <begin position="100"/>
        <end position="116"/>
    </location>
</feature>
<feature type="compositionally biased region" description="Basic and acidic residues" evidence="1">
    <location>
        <begin position="481"/>
        <end position="493"/>
    </location>
</feature>
<evidence type="ECO:0000256" key="1">
    <source>
        <dbReference type="SAM" id="MobiDB-lite"/>
    </source>
</evidence>
<dbReference type="OrthoDB" id="354833at2759"/>
<accession>A0A2C6L332</accession>
<feature type="compositionally biased region" description="Low complexity" evidence="1">
    <location>
        <begin position="448"/>
        <end position="480"/>
    </location>
</feature>
<comment type="caution">
    <text evidence="3">The sequence shown here is derived from an EMBL/GenBank/DDBJ whole genome shotgun (WGS) entry which is preliminary data.</text>
</comment>
<name>A0A2C6L332_9APIC</name>
<feature type="compositionally biased region" description="Polar residues" evidence="1">
    <location>
        <begin position="62"/>
        <end position="73"/>
    </location>
</feature>
<protein>
    <recommendedName>
        <fullName evidence="2">LysM domain-containing protein</fullName>
    </recommendedName>
</protein>
<feature type="compositionally biased region" description="Basic and acidic residues" evidence="1">
    <location>
        <begin position="37"/>
        <end position="53"/>
    </location>
</feature>
<gene>
    <name evidence="3" type="ORF">CSUI_003753</name>
</gene>
<evidence type="ECO:0000313" key="4">
    <source>
        <dbReference type="Proteomes" id="UP000221165"/>
    </source>
</evidence>
<dbReference type="RefSeq" id="XP_067924075.1">
    <property type="nucleotide sequence ID" value="XM_068063948.1"/>
</dbReference>
<feature type="compositionally biased region" description="Polar residues" evidence="1">
    <location>
        <begin position="432"/>
        <end position="442"/>
    </location>
</feature>
<dbReference type="EMBL" id="MIGC01001696">
    <property type="protein sequence ID" value="PHJ22398.1"/>
    <property type="molecule type" value="Genomic_DNA"/>
</dbReference>
<feature type="domain" description="LysM" evidence="2">
    <location>
        <begin position="132"/>
        <end position="175"/>
    </location>
</feature>
<feature type="compositionally biased region" description="Basic and acidic residues" evidence="1">
    <location>
        <begin position="235"/>
        <end position="260"/>
    </location>
</feature>
<evidence type="ECO:0000313" key="3">
    <source>
        <dbReference type="EMBL" id="PHJ22398.1"/>
    </source>
</evidence>
<feature type="region of interest" description="Disordered" evidence="1">
    <location>
        <begin position="1"/>
        <end position="130"/>
    </location>
</feature>
<dbReference type="AlphaFoldDB" id="A0A2C6L332"/>
<feature type="region of interest" description="Disordered" evidence="1">
    <location>
        <begin position="507"/>
        <end position="607"/>
    </location>
</feature>
<organism evidence="3 4">
    <name type="scientific">Cystoisospora suis</name>
    <dbReference type="NCBI Taxonomy" id="483139"/>
    <lineage>
        <taxon>Eukaryota</taxon>
        <taxon>Sar</taxon>
        <taxon>Alveolata</taxon>
        <taxon>Apicomplexa</taxon>
        <taxon>Conoidasida</taxon>
        <taxon>Coccidia</taxon>
        <taxon>Eucoccidiorida</taxon>
        <taxon>Eimeriorina</taxon>
        <taxon>Sarcocystidae</taxon>
        <taxon>Cystoisospora</taxon>
    </lineage>
</organism>
<dbReference type="SMART" id="SM00257">
    <property type="entry name" value="LysM"/>
    <property type="match status" value="1"/>
</dbReference>
<dbReference type="VEuPathDB" id="ToxoDB:CSUI_003753"/>
<dbReference type="Gene3D" id="3.10.350.10">
    <property type="entry name" value="LysM domain"/>
    <property type="match status" value="1"/>
</dbReference>
<feature type="compositionally biased region" description="Low complexity" evidence="1">
    <location>
        <begin position="9"/>
        <end position="22"/>
    </location>
</feature>
<reference evidence="3 4" key="1">
    <citation type="journal article" date="2017" name="Int. J. Parasitol.">
        <title>The genome of the protozoan parasite Cystoisospora suis and a reverse vaccinology approach to identify vaccine candidates.</title>
        <authorList>
            <person name="Palmieri N."/>
            <person name="Shrestha A."/>
            <person name="Ruttkowski B."/>
            <person name="Beck T."/>
            <person name="Vogl C."/>
            <person name="Tomley F."/>
            <person name="Blake D.P."/>
            <person name="Joachim A."/>
        </authorList>
    </citation>
    <scope>NUCLEOTIDE SEQUENCE [LARGE SCALE GENOMIC DNA]</scope>
    <source>
        <strain evidence="3 4">Wien I</strain>
    </source>
</reference>
<feature type="compositionally biased region" description="Basic and acidic residues" evidence="1">
    <location>
        <begin position="524"/>
        <end position="554"/>
    </location>
</feature>
<feature type="compositionally biased region" description="Low complexity" evidence="1">
    <location>
        <begin position="220"/>
        <end position="232"/>
    </location>
</feature>
<dbReference type="InterPro" id="IPR018392">
    <property type="entry name" value="LysM"/>
</dbReference>
<feature type="compositionally biased region" description="Polar residues" evidence="1">
    <location>
        <begin position="209"/>
        <end position="219"/>
    </location>
</feature>
<feature type="region of interest" description="Disordered" evidence="1">
    <location>
        <begin position="178"/>
        <end position="275"/>
    </location>
</feature>
<feature type="region of interest" description="Disordered" evidence="1">
    <location>
        <begin position="429"/>
        <end position="493"/>
    </location>
</feature>
<dbReference type="PROSITE" id="PS51782">
    <property type="entry name" value="LYSM"/>
    <property type="match status" value="1"/>
</dbReference>
<evidence type="ECO:0000259" key="2">
    <source>
        <dbReference type="PROSITE" id="PS51782"/>
    </source>
</evidence>
<keyword evidence="4" id="KW-1185">Reference proteome</keyword>
<dbReference type="SUPFAM" id="SSF54106">
    <property type="entry name" value="LysM domain"/>
    <property type="match status" value="1"/>
</dbReference>
<dbReference type="InterPro" id="IPR036779">
    <property type="entry name" value="LysM_dom_sf"/>
</dbReference>
<dbReference type="Pfam" id="PF01476">
    <property type="entry name" value="LysM"/>
    <property type="match status" value="1"/>
</dbReference>
<feature type="region of interest" description="Disordered" evidence="1">
    <location>
        <begin position="371"/>
        <end position="390"/>
    </location>
</feature>
<dbReference type="GeneID" id="94427159"/>
<feature type="compositionally biased region" description="Basic and acidic residues" evidence="1">
    <location>
        <begin position="185"/>
        <end position="206"/>
    </location>
</feature>
<sequence length="607" mass="68449">MLRENRRNSSSSSSSPSSSFSFGLRRRKERKEEEEEKKERSQQEELRVTKEKNSSFSSSFSINKEASTSTVSPSLRVLHTGPSPSTEKKKTVHSQLSSPRCREIRSEHKEEERKEEGEEQEVEEEGEEEAFICHQIGPGDTLLSIALQYDVSIPQLMLQNRLSSTDISFKRELIIPLKRKKKKKAKEEDEKGSTHSKTHQEKEHVHPSRSFSGVCTPQPSSSSSLCSSSFSSLGETKRSKGQDEEERRDRREKKDQDTKEQQPGSTFDREYRDGGIPTSIHRSAYTAMMASSLVLQEDVDIQLVRAQLAFRNGDVEAARVDCRLLHRWKETVGSDDFSVPEVLAYLTVHDGDVQKAWRAMRIDTLHKRRNAALRRGEEDSHTSGNTSRSAGIRGSLSSLFLSHRPSLFGSSPASSARYFRLQDDSSIYFDDPSSSRNPTSPTIIGKRSSSSISSSSSSSSSSSRNRSEFSFSSSIPMSEMNSRHAENEKSHDRHAADLITGQSTCLPIVEESSSSSIHPTSSVGERERERRLQGSKRDKKKDERQERGSKREDTLPEQEQEEEDKRISILPYGLSQHAPSSTASDGVRKIPLHERGKKQIYLEMSEL</sequence>
<feature type="compositionally biased region" description="Acidic residues" evidence="1">
    <location>
        <begin position="117"/>
        <end position="130"/>
    </location>
</feature>
<dbReference type="CDD" id="cd00118">
    <property type="entry name" value="LysM"/>
    <property type="match status" value="1"/>
</dbReference>
<dbReference type="Proteomes" id="UP000221165">
    <property type="component" value="Unassembled WGS sequence"/>
</dbReference>